<reference evidence="2" key="2">
    <citation type="submission" date="2020-05" db="UniProtKB">
        <authorList>
            <consortium name="EnsemblMetazoa"/>
        </authorList>
    </citation>
    <scope>IDENTIFICATION</scope>
    <source>
        <strain evidence="2">IAEA</strain>
    </source>
</reference>
<protein>
    <submittedName>
        <fullName evidence="2">Uncharacterized protein</fullName>
    </submittedName>
</protein>
<accession>A0A1B0B225</accession>
<evidence type="ECO:0000313" key="3">
    <source>
        <dbReference type="Proteomes" id="UP000092460"/>
    </source>
</evidence>
<sequence length="99" mass="10519">MFKYEDTPHIPESAKERTSSAGRPFQSASFMSLFRDMPPATKLTELGGVLGGDCSKALVVADAAVVGGGGGGDFGLSQRELEHARVLFTHFLTIVTTNM</sequence>
<name>A0A1B0B225_9MUSC</name>
<proteinExistence type="predicted"/>
<dbReference type="Proteomes" id="UP000092460">
    <property type="component" value="Unassembled WGS sequence"/>
</dbReference>
<feature type="compositionally biased region" description="Basic and acidic residues" evidence="1">
    <location>
        <begin position="1"/>
        <end position="18"/>
    </location>
</feature>
<evidence type="ECO:0000313" key="2">
    <source>
        <dbReference type="EnsemblMetazoa" id="GPPI016340-PA"/>
    </source>
</evidence>
<evidence type="ECO:0000256" key="1">
    <source>
        <dbReference type="SAM" id="MobiDB-lite"/>
    </source>
</evidence>
<dbReference type="EnsemblMetazoa" id="GPPI016340-RA">
    <property type="protein sequence ID" value="GPPI016340-PA"/>
    <property type="gene ID" value="GPPI016340"/>
</dbReference>
<organism evidence="2 3">
    <name type="scientific">Glossina palpalis gambiensis</name>
    <dbReference type="NCBI Taxonomy" id="67801"/>
    <lineage>
        <taxon>Eukaryota</taxon>
        <taxon>Metazoa</taxon>
        <taxon>Ecdysozoa</taxon>
        <taxon>Arthropoda</taxon>
        <taxon>Hexapoda</taxon>
        <taxon>Insecta</taxon>
        <taxon>Pterygota</taxon>
        <taxon>Neoptera</taxon>
        <taxon>Endopterygota</taxon>
        <taxon>Diptera</taxon>
        <taxon>Brachycera</taxon>
        <taxon>Muscomorpha</taxon>
        <taxon>Hippoboscoidea</taxon>
        <taxon>Glossinidae</taxon>
        <taxon>Glossina</taxon>
    </lineage>
</organism>
<dbReference type="VEuPathDB" id="VectorBase:GPPI016340"/>
<keyword evidence="3" id="KW-1185">Reference proteome</keyword>
<reference evidence="3" key="1">
    <citation type="submission" date="2015-01" db="EMBL/GenBank/DDBJ databases">
        <authorList>
            <person name="Aksoy S."/>
            <person name="Warren W."/>
            <person name="Wilson R.K."/>
        </authorList>
    </citation>
    <scope>NUCLEOTIDE SEQUENCE [LARGE SCALE GENOMIC DNA]</scope>
    <source>
        <strain evidence="3">IAEA</strain>
    </source>
</reference>
<feature type="region of interest" description="Disordered" evidence="1">
    <location>
        <begin position="1"/>
        <end position="24"/>
    </location>
</feature>
<dbReference type="EMBL" id="JXJN01007394">
    <property type="status" value="NOT_ANNOTATED_CDS"/>
    <property type="molecule type" value="Genomic_DNA"/>
</dbReference>
<dbReference type="AlphaFoldDB" id="A0A1B0B225"/>